<dbReference type="PANTHER" id="PTHR16517:SF155">
    <property type="entry name" value="TUBBY-LIKE F-BOX PROTEIN 10"/>
    <property type="match status" value="1"/>
</dbReference>
<organism evidence="5 6">
    <name type="scientific">Eleusine coracana subsp. coracana</name>
    <dbReference type="NCBI Taxonomy" id="191504"/>
    <lineage>
        <taxon>Eukaryota</taxon>
        <taxon>Viridiplantae</taxon>
        <taxon>Streptophyta</taxon>
        <taxon>Embryophyta</taxon>
        <taxon>Tracheophyta</taxon>
        <taxon>Spermatophyta</taxon>
        <taxon>Magnoliopsida</taxon>
        <taxon>Liliopsida</taxon>
        <taxon>Poales</taxon>
        <taxon>Poaceae</taxon>
        <taxon>PACMAD clade</taxon>
        <taxon>Chloridoideae</taxon>
        <taxon>Cynodonteae</taxon>
        <taxon>Eleusininae</taxon>
        <taxon>Eleusine</taxon>
    </lineage>
</organism>
<comment type="similarity">
    <text evidence="1 2">Belongs to the TUB family.</text>
</comment>
<evidence type="ECO:0000313" key="5">
    <source>
        <dbReference type="EMBL" id="GJN15205.1"/>
    </source>
</evidence>
<reference evidence="5" key="2">
    <citation type="submission" date="2021-12" db="EMBL/GenBank/DDBJ databases">
        <title>Resequencing data analysis of finger millet.</title>
        <authorList>
            <person name="Hatakeyama M."/>
            <person name="Aluri S."/>
            <person name="Balachadran M.T."/>
            <person name="Sivarajan S.R."/>
            <person name="Poveda L."/>
            <person name="Shimizu-Inatsugi R."/>
            <person name="Schlapbach R."/>
            <person name="Sreeman S.M."/>
            <person name="Shimizu K.K."/>
        </authorList>
    </citation>
    <scope>NUCLEOTIDE SEQUENCE</scope>
</reference>
<protein>
    <recommendedName>
        <fullName evidence="2">Tubby-like F-box protein</fullName>
    </recommendedName>
</protein>
<evidence type="ECO:0000256" key="3">
    <source>
        <dbReference type="SAM" id="MobiDB-lite"/>
    </source>
</evidence>
<dbReference type="InterPro" id="IPR000007">
    <property type="entry name" value="Tubby_C"/>
</dbReference>
<proteinExistence type="inferred from homology"/>
<dbReference type="Pfam" id="PF01167">
    <property type="entry name" value="Tub"/>
    <property type="match status" value="1"/>
</dbReference>
<dbReference type="InterPro" id="IPR025659">
    <property type="entry name" value="Tubby-like_C"/>
</dbReference>
<evidence type="ECO:0000313" key="6">
    <source>
        <dbReference type="Proteomes" id="UP001054889"/>
    </source>
</evidence>
<dbReference type="InterPro" id="IPR018066">
    <property type="entry name" value="Tubby_C_CS"/>
</dbReference>
<feature type="compositionally biased region" description="Basic and acidic residues" evidence="3">
    <location>
        <begin position="81"/>
        <end position="90"/>
    </location>
</feature>
<evidence type="ECO:0000256" key="1">
    <source>
        <dbReference type="ARBA" id="ARBA00007129"/>
    </source>
</evidence>
<dbReference type="Proteomes" id="UP001054889">
    <property type="component" value="Unassembled WGS sequence"/>
</dbReference>
<comment type="caution">
    <text evidence="5">The sequence shown here is derived from an EMBL/GenBank/DDBJ whole genome shotgun (WGS) entry which is preliminary data.</text>
</comment>
<name>A0AAV5DZ97_ELECO</name>
<dbReference type="AlphaFoldDB" id="A0AAV5DZ97"/>
<dbReference type="PROSITE" id="PS01201">
    <property type="entry name" value="TUB_2"/>
    <property type="match status" value="1"/>
</dbReference>
<feature type="compositionally biased region" description="Basic residues" evidence="3">
    <location>
        <begin position="20"/>
        <end position="31"/>
    </location>
</feature>
<dbReference type="PRINTS" id="PR01573">
    <property type="entry name" value="SUPERTUBBY"/>
</dbReference>
<gene>
    <name evidence="5" type="primary">gb02099</name>
    <name evidence="5" type="ORF">PR202_gb02099</name>
</gene>
<dbReference type="Gene3D" id="3.20.90.10">
    <property type="entry name" value="Tubby Protein, Chain A"/>
    <property type="match status" value="1"/>
</dbReference>
<dbReference type="PANTHER" id="PTHR16517">
    <property type="entry name" value="TUBBY-RELATED"/>
    <property type="match status" value="1"/>
</dbReference>
<accession>A0AAV5DZ97</accession>
<feature type="region of interest" description="Disordered" evidence="3">
    <location>
        <begin position="16"/>
        <end position="101"/>
    </location>
</feature>
<sequence>MAEELELGRGTVAELERGRGRGARARTRRQQWRSSVAAAEELEQDAASAADIERGSGGGARDRARRRQRRSSSEAVEELEIERGDGSGDRARRRRRSSTSGAVKGKFLMAARRVRRGAHTEYIISLDADDLSQGSSAYRGKLRSDFWGTNFKIYDNQPPYDGAKASSTRSIWRFGSRRLSPLVSVGNFGVGQVSYKYNLLKSRGPRRMFCTLDCPSIQETWDNSLKVKFLKCAGTTVLRNKVPRWHEHLQCWCLNFHGRVTVASVKNFQLVVTTDPSHPDSAGDNETVILQFGKVRSDIFTMDYCHPLSAFQAFAICLSSFGTKLACE</sequence>
<feature type="domain" description="Tubby C-terminal" evidence="4">
    <location>
        <begin position="103"/>
        <end position="323"/>
    </location>
</feature>
<evidence type="ECO:0000256" key="2">
    <source>
        <dbReference type="RuleBase" id="RU361125"/>
    </source>
</evidence>
<reference evidence="5" key="1">
    <citation type="journal article" date="2018" name="DNA Res.">
        <title>Multiple hybrid de novo genome assembly of finger millet, an orphan allotetraploid crop.</title>
        <authorList>
            <person name="Hatakeyama M."/>
            <person name="Aluri S."/>
            <person name="Balachadran M.T."/>
            <person name="Sivarajan S.R."/>
            <person name="Patrignani A."/>
            <person name="Gruter S."/>
            <person name="Poveda L."/>
            <person name="Shimizu-Inatsugi R."/>
            <person name="Baeten J."/>
            <person name="Francoijs K.J."/>
            <person name="Nataraja K.N."/>
            <person name="Reddy Y.A.N."/>
            <person name="Phadnis S."/>
            <person name="Ravikumar R.L."/>
            <person name="Schlapbach R."/>
            <person name="Sreeman S.M."/>
            <person name="Shimizu K.K."/>
        </authorList>
    </citation>
    <scope>NUCLEOTIDE SEQUENCE</scope>
</reference>
<evidence type="ECO:0000259" key="4">
    <source>
        <dbReference type="Pfam" id="PF01167"/>
    </source>
</evidence>
<dbReference type="SUPFAM" id="SSF54518">
    <property type="entry name" value="Tubby C-terminal domain-like"/>
    <property type="match status" value="1"/>
</dbReference>
<dbReference type="PROSITE" id="PS01200">
    <property type="entry name" value="TUB_1"/>
    <property type="match status" value="1"/>
</dbReference>
<dbReference type="EMBL" id="BQKI01000071">
    <property type="protein sequence ID" value="GJN15205.1"/>
    <property type="molecule type" value="Genomic_DNA"/>
</dbReference>
<keyword evidence="6" id="KW-1185">Reference proteome</keyword>